<dbReference type="Pfam" id="PF26477">
    <property type="entry name" value="DUF8150"/>
    <property type="match status" value="1"/>
</dbReference>
<accession>A0A2Z2MYC8</accession>
<evidence type="ECO:0000313" key="2">
    <source>
        <dbReference type="Proteomes" id="UP000250125"/>
    </source>
</evidence>
<protein>
    <submittedName>
        <fullName evidence="1">Uncharacterized protein</fullName>
    </submittedName>
</protein>
<dbReference type="Proteomes" id="UP000250125">
    <property type="component" value="Chromosome"/>
</dbReference>
<reference evidence="1 2" key="1">
    <citation type="submission" date="2016-04" db="EMBL/GenBank/DDBJ databases">
        <title>Complete genome sequence of Thermococcus siculi type strain RG-20.</title>
        <authorList>
            <person name="Oger P.M."/>
        </authorList>
    </citation>
    <scope>NUCLEOTIDE SEQUENCE [LARGE SCALE GENOMIC DNA]</scope>
    <source>
        <strain evidence="1 2">RG-20</strain>
    </source>
</reference>
<dbReference type="KEGG" id="tsl:A3L11_07835"/>
<sequence>MSTPKNSGSSFRSKRDMAERLAFIRLYVKRLKENPDAVFKQQVKLVNSFLKSARDFPLTKEEYLRLKGELEKN</sequence>
<keyword evidence="2" id="KW-1185">Reference proteome</keyword>
<proteinExistence type="predicted"/>
<dbReference type="InterPro" id="IPR058463">
    <property type="entry name" value="DUF8150"/>
</dbReference>
<name>A0A2Z2MYC8_9EURY</name>
<gene>
    <name evidence="1" type="ORF">A3L11_07835</name>
</gene>
<evidence type="ECO:0000313" key="1">
    <source>
        <dbReference type="EMBL" id="ASJ09143.1"/>
    </source>
</evidence>
<organism evidence="1 2">
    <name type="scientific">Thermococcus siculi</name>
    <dbReference type="NCBI Taxonomy" id="72803"/>
    <lineage>
        <taxon>Archaea</taxon>
        <taxon>Methanobacteriati</taxon>
        <taxon>Methanobacteriota</taxon>
        <taxon>Thermococci</taxon>
        <taxon>Thermococcales</taxon>
        <taxon>Thermococcaceae</taxon>
        <taxon>Thermococcus</taxon>
    </lineage>
</organism>
<dbReference type="AlphaFoldDB" id="A0A2Z2MYC8"/>
<dbReference type="EMBL" id="CP015103">
    <property type="protein sequence ID" value="ASJ09143.1"/>
    <property type="molecule type" value="Genomic_DNA"/>
</dbReference>